<sequence length="167" mass="18389">MSQAENPYQTPVADLQPETGESPLASRGSRLGAVMIDSLILSLITVPLLYFVGFYDGVLEGKEPGFAEQMLGLVLGVGAFLLVNGHLLKQYGQTVGKRLLKIAIVDQDGNIPPLLPMYLKRYLIWTLAVYIPFVGLLLLLVNYLFIFRGDRRCLHDLVAGTRVVSRG</sequence>
<name>A0A7U7IB35_9GAMM</name>
<evidence type="ECO:0000256" key="3">
    <source>
        <dbReference type="ARBA" id="ARBA00022692"/>
    </source>
</evidence>
<dbReference type="AlphaFoldDB" id="A0A7U7IB35"/>
<comment type="subcellular location">
    <subcellularLocation>
        <location evidence="1">Cell membrane</location>
        <topology evidence="1">Multi-pass membrane protein</topology>
    </subcellularLocation>
</comment>
<dbReference type="PANTHER" id="PTHR36115">
    <property type="entry name" value="PROLINE-RICH ANTIGEN HOMOLOG-RELATED"/>
    <property type="match status" value="1"/>
</dbReference>
<dbReference type="Proteomes" id="UP000583387">
    <property type="component" value="Unassembled WGS sequence"/>
</dbReference>
<evidence type="ECO:0000256" key="6">
    <source>
        <dbReference type="SAM" id="MobiDB-lite"/>
    </source>
</evidence>
<dbReference type="InterPro" id="IPR051791">
    <property type="entry name" value="Pra-immunoreactive"/>
</dbReference>
<organism evidence="9 10">
    <name type="scientific">Zestomonas carbonaria</name>
    <dbReference type="NCBI Taxonomy" id="2762745"/>
    <lineage>
        <taxon>Bacteria</taxon>
        <taxon>Pseudomonadati</taxon>
        <taxon>Pseudomonadota</taxon>
        <taxon>Gammaproteobacteria</taxon>
        <taxon>Pseudomonadales</taxon>
        <taxon>Pseudomonadaceae</taxon>
        <taxon>Zestomonas</taxon>
    </lineage>
</organism>
<evidence type="ECO:0000256" key="7">
    <source>
        <dbReference type="SAM" id="Phobius"/>
    </source>
</evidence>
<feature type="transmembrane region" description="Helical" evidence="7">
    <location>
        <begin position="39"/>
        <end position="58"/>
    </location>
</feature>
<dbReference type="GO" id="GO:0005886">
    <property type="term" value="C:plasma membrane"/>
    <property type="evidence" value="ECO:0007669"/>
    <property type="project" value="UniProtKB-SubCell"/>
</dbReference>
<dbReference type="RefSeq" id="WP_187673331.1">
    <property type="nucleotide sequence ID" value="NZ_CAJFCI010000080.1"/>
</dbReference>
<keyword evidence="2" id="KW-1003">Cell membrane</keyword>
<feature type="domain" description="RDD" evidence="8">
    <location>
        <begin position="25"/>
        <end position="160"/>
    </location>
</feature>
<evidence type="ECO:0000259" key="8">
    <source>
        <dbReference type="Pfam" id="PF06271"/>
    </source>
</evidence>
<keyword evidence="10" id="KW-1185">Reference proteome</keyword>
<dbReference type="InterPro" id="IPR010432">
    <property type="entry name" value="RDD"/>
</dbReference>
<evidence type="ECO:0000256" key="2">
    <source>
        <dbReference type="ARBA" id="ARBA00022475"/>
    </source>
</evidence>
<evidence type="ECO:0000256" key="1">
    <source>
        <dbReference type="ARBA" id="ARBA00004651"/>
    </source>
</evidence>
<proteinExistence type="predicted"/>
<keyword evidence="5 7" id="KW-0472">Membrane</keyword>
<comment type="caution">
    <text evidence="9">The sequence shown here is derived from an EMBL/GenBank/DDBJ whole genome shotgun (WGS) entry which is preliminary data.</text>
</comment>
<protein>
    <recommendedName>
        <fullName evidence="8">RDD domain-containing protein</fullName>
    </recommendedName>
</protein>
<accession>A0A7U7IB35</accession>
<evidence type="ECO:0000313" key="9">
    <source>
        <dbReference type="EMBL" id="CAD5110035.1"/>
    </source>
</evidence>
<keyword evidence="3 7" id="KW-0812">Transmembrane</keyword>
<feature type="region of interest" description="Disordered" evidence="6">
    <location>
        <begin position="1"/>
        <end position="24"/>
    </location>
</feature>
<dbReference type="EMBL" id="CAJFCI010000080">
    <property type="protein sequence ID" value="CAD5110035.1"/>
    <property type="molecule type" value="Genomic_DNA"/>
</dbReference>
<feature type="transmembrane region" description="Helical" evidence="7">
    <location>
        <begin position="122"/>
        <end position="145"/>
    </location>
</feature>
<reference evidence="9 10" key="1">
    <citation type="submission" date="2020-08" db="EMBL/GenBank/DDBJ databases">
        <authorList>
            <person name="Criscuolo A."/>
        </authorList>
    </citation>
    <scope>NUCLEOTIDE SEQUENCE [LARGE SCALE GENOMIC DNA]</scope>
    <source>
        <strain evidence="9">CIP111764</strain>
    </source>
</reference>
<evidence type="ECO:0000256" key="5">
    <source>
        <dbReference type="ARBA" id="ARBA00023136"/>
    </source>
</evidence>
<dbReference type="Pfam" id="PF06271">
    <property type="entry name" value="RDD"/>
    <property type="match status" value="1"/>
</dbReference>
<gene>
    <name evidence="9" type="ORF">PSEWESI4_04351</name>
</gene>
<evidence type="ECO:0000313" key="10">
    <source>
        <dbReference type="Proteomes" id="UP000583387"/>
    </source>
</evidence>
<evidence type="ECO:0000256" key="4">
    <source>
        <dbReference type="ARBA" id="ARBA00022989"/>
    </source>
</evidence>
<feature type="transmembrane region" description="Helical" evidence="7">
    <location>
        <begin position="70"/>
        <end position="88"/>
    </location>
</feature>
<keyword evidence="4 7" id="KW-1133">Transmembrane helix</keyword>